<dbReference type="InterPro" id="IPR023267">
    <property type="entry name" value="RCMT"/>
</dbReference>
<keyword evidence="15" id="KW-1185">Reference proteome</keyword>
<organism evidence="14 15">
    <name type="scientific">Frankliniella fusca</name>
    <dbReference type="NCBI Taxonomy" id="407009"/>
    <lineage>
        <taxon>Eukaryota</taxon>
        <taxon>Metazoa</taxon>
        <taxon>Ecdysozoa</taxon>
        <taxon>Arthropoda</taxon>
        <taxon>Hexapoda</taxon>
        <taxon>Insecta</taxon>
        <taxon>Pterygota</taxon>
        <taxon>Neoptera</taxon>
        <taxon>Paraneoptera</taxon>
        <taxon>Thysanoptera</taxon>
        <taxon>Terebrantia</taxon>
        <taxon>Thripoidea</taxon>
        <taxon>Thripidae</taxon>
        <taxon>Frankliniella</taxon>
    </lineage>
</organism>
<protein>
    <recommendedName>
        <fullName evidence="9">NOL1/NOP2/Sun domain family member 4</fullName>
    </recommendedName>
</protein>
<dbReference type="GO" id="GO:0005762">
    <property type="term" value="C:mitochondrial large ribosomal subunit"/>
    <property type="evidence" value="ECO:0007669"/>
    <property type="project" value="TreeGrafter"/>
</dbReference>
<evidence type="ECO:0000256" key="1">
    <source>
        <dbReference type="ARBA" id="ARBA00004173"/>
    </source>
</evidence>
<keyword evidence="2" id="KW-0698">rRNA processing</keyword>
<evidence type="ECO:0000256" key="12">
    <source>
        <dbReference type="SAM" id="MobiDB-lite"/>
    </source>
</evidence>
<evidence type="ECO:0000256" key="9">
    <source>
        <dbReference type="ARBA" id="ARBA00042050"/>
    </source>
</evidence>
<evidence type="ECO:0000256" key="4">
    <source>
        <dbReference type="ARBA" id="ARBA00022679"/>
    </source>
</evidence>
<accession>A0AAE1GY08</accession>
<feature type="region of interest" description="Disordered" evidence="12">
    <location>
        <begin position="165"/>
        <end position="194"/>
    </location>
</feature>
<evidence type="ECO:0000256" key="10">
    <source>
        <dbReference type="ARBA" id="ARBA00049302"/>
    </source>
</evidence>
<keyword evidence="3 11" id="KW-0489">Methyltransferase</keyword>
<evidence type="ECO:0000256" key="6">
    <source>
        <dbReference type="ARBA" id="ARBA00022884"/>
    </source>
</evidence>
<dbReference type="GO" id="GO:0008173">
    <property type="term" value="F:RNA methyltransferase activity"/>
    <property type="evidence" value="ECO:0007669"/>
    <property type="project" value="InterPro"/>
</dbReference>
<keyword evidence="7" id="KW-0809">Transit peptide</keyword>
<keyword evidence="4 11" id="KW-0808">Transferase</keyword>
<dbReference type="InterPro" id="IPR049560">
    <property type="entry name" value="MeTrfase_RsmB-F_NOP2_cat"/>
</dbReference>
<dbReference type="PANTHER" id="PTHR22808">
    <property type="entry name" value="NCL1 YEAST -RELATED NOL1/NOP2/FMU SUN DOMAIN-CONTAINING"/>
    <property type="match status" value="1"/>
</dbReference>
<evidence type="ECO:0000313" key="14">
    <source>
        <dbReference type="EMBL" id="KAK3910943.1"/>
    </source>
</evidence>
<reference evidence="14" key="2">
    <citation type="journal article" date="2023" name="BMC Genomics">
        <title>Pest status, molecular evolution, and epigenetic factors derived from the genome assembly of Frankliniella fusca, a thysanopteran phytovirus vector.</title>
        <authorList>
            <person name="Catto M.A."/>
            <person name="Labadie P.E."/>
            <person name="Jacobson A.L."/>
            <person name="Kennedy G.G."/>
            <person name="Srinivasan R."/>
            <person name="Hunt B.G."/>
        </authorList>
    </citation>
    <scope>NUCLEOTIDE SEQUENCE</scope>
    <source>
        <strain evidence="14">PL_HMW_Pooled</strain>
    </source>
</reference>
<keyword evidence="8" id="KW-0496">Mitochondrion</keyword>
<comment type="catalytic activity">
    <reaction evidence="10">
        <text>a cytidine in rRNA + S-adenosyl-L-methionine = a 5-methylcytidine in rRNA + S-adenosyl-L-homocysteine + H(+)</text>
        <dbReference type="Rhea" id="RHEA:61484"/>
        <dbReference type="Rhea" id="RHEA-COMP:15836"/>
        <dbReference type="Rhea" id="RHEA-COMP:15837"/>
        <dbReference type="ChEBI" id="CHEBI:15378"/>
        <dbReference type="ChEBI" id="CHEBI:57856"/>
        <dbReference type="ChEBI" id="CHEBI:59789"/>
        <dbReference type="ChEBI" id="CHEBI:74483"/>
        <dbReference type="ChEBI" id="CHEBI:82748"/>
    </reaction>
</comment>
<dbReference type="Pfam" id="PF01189">
    <property type="entry name" value="Methyltr_RsmB-F"/>
    <property type="match status" value="1"/>
</dbReference>
<dbReference type="Gene3D" id="6.20.240.40">
    <property type="match status" value="1"/>
</dbReference>
<comment type="subcellular location">
    <subcellularLocation>
        <location evidence="1">Mitochondrion</location>
    </subcellularLocation>
</comment>
<dbReference type="SUPFAM" id="SSF53335">
    <property type="entry name" value="S-adenosyl-L-methionine-dependent methyltransferases"/>
    <property type="match status" value="1"/>
</dbReference>
<evidence type="ECO:0000313" key="15">
    <source>
        <dbReference type="Proteomes" id="UP001219518"/>
    </source>
</evidence>
<keyword evidence="6 11" id="KW-0694">RNA-binding</keyword>
<evidence type="ECO:0000259" key="13">
    <source>
        <dbReference type="PROSITE" id="PS51686"/>
    </source>
</evidence>
<dbReference type="EMBL" id="JAHWGI010000215">
    <property type="protein sequence ID" value="KAK3910943.1"/>
    <property type="molecule type" value="Genomic_DNA"/>
</dbReference>
<reference evidence="14" key="1">
    <citation type="submission" date="2021-07" db="EMBL/GenBank/DDBJ databases">
        <authorList>
            <person name="Catto M.A."/>
            <person name="Jacobson A."/>
            <person name="Kennedy G."/>
            <person name="Labadie P."/>
            <person name="Hunt B.G."/>
            <person name="Srinivasan R."/>
        </authorList>
    </citation>
    <scope>NUCLEOTIDE SEQUENCE</scope>
    <source>
        <strain evidence="14">PL_HMW_Pooled</strain>
        <tissue evidence="14">Head</tissue>
    </source>
</reference>
<feature type="domain" description="SAM-dependent MTase RsmB/NOP-type" evidence="13">
    <location>
        <begin position="214"/>
        <end position="517"/>
    </location>
</feature>
<comment type="caution">
    <text evidence="11">Lacks conserved residue(s) required for the propagation of feature annotation.</text>
</comment>
<evidence type="ECO:0000256" key="8">
    <source>
        <dbReference type="ARBA" id="ARBA00023128"/>
    </source>
</evidence>
<comment type="caution">
    <text evidence="14">The sequence shown here is derived from an EMBL/GenBank/DDBJ whole genome shotgun (WGS) entry which is preliminary data.</text>
</comment>
<dbReference type="GO" id="GO:0003723">
    <property type="term" value="F:RNA binding"/>
    <property type="evidence" value="ECO:0007669"/>
    <property type="project" value="UniProtKB-UniRule"/>
</dbReference>
<feature type="compositionally biased region" description="Basic and acidic residues" evidence="12">
    <location>
        <begin position="165"/>
        <end position="181"/>
    </location>
</feature>
<dbReference type="Gene3D" id="3.40.50.150">
    <property type="entry name" value="Vaccinia Virus protein VP39"/>
    <property type="match status" value="1"/>
</dbReference>
<feature type="binding site" evidence="11">
    <location>
        <position position="372"/>
    </location>
    <ligand>
        <name>S-adenosyl-L-methionine</name>
        <dbReference type="ChEBI" id="CHEBI:59789"/>
    </ligand>
</feature>
<sequence length="524" mass="59709">MLRHTFLSSSLKMYSRDLLYIPKRWNKKYKEKRLEKLRNHNKALAQLDDFYGSVYKDSWPSIRIALLSEEKKGVVVNNFSDKERIQKYLMSIGAYNLRKIFNTEVKIMNESGGKQKQHREMSSNIYQIDGSIEEALLRQKQSEMADIYPEPVDSKIIENTYQSLTEKHNEDVVDDSKEGSGSRDPTQDTPLAESLKSADYDTARIILPGPTGIALSASLYDFVPTSKLKGLDDFIPESTHYKYYKDVPEAPYDLEIEEVPQFPDHLDVYAFERGNCDTFEYSRRGSTEVFDYHILRLGYLAPVLALDLKNGENVLDMTGSNLDIPMLICQTLTPGLFVINCGATRRGKYFLRYLESFIYDSVEESCKFVVTDDHPFAIEDAGMYDKIIVTVPSTFDRKAVTDDENNMFSPSLIKERLKLPEAQTAVLSKALELVKEGGSVVYCTETLSPIQNDAVVQRALEAQWTKSNTKFTIRDLSRAMEPLQSFLKIVPAKYGQLVTPFLPNNCGPLYFSKLVKNLNQGNSE</sequence>
<evidence type="ECO:0000256" key="5">
    <source>
        <dbReference type="ARBA" id="ARBA00022691"/>
    </source>
</evidence>
<dbReference type="PROSITE" id="PS51686">
    <property type="entry name" value="SAM_MT_RSMB_NOP"/>
    <property type="match status" value="1"/>
</dbReference>
<dbReference type="Proteomes" id="UP001219518">
    <property type="component" value="Unassembled WGS sequence"/>
</dbReference>
<proteinExistence type="inferred from homology"/>
<evidence type="ECO:0000256" key="11">
    <source>
        <dbReference type="PROSITE-ProRule" id="PRU01023"/>
    </source>
</evidence>
<evidence type="ECO:0000256" key="7">
    <source>
        <dbReference type="ARBA" id="ARBA00022946"/>
    </source>
</evidence>
<comment type="similarity">
    <text evidence="11">Belongs to the class I-like SAM-binding methyltransferase superfamily. RsmB/NOP family.</text>
</comment>
<dbReference type="InterPro" id="IPR001678">
    <property type="entry name" value="MeTrfase_RsmB-F_NOP2_dom"/>
</dbReference>
<dbReference type="InterPro" id="IPR029063">
    <property type="entry name" value="SAM-dependent_MTases_sf"/>
</dbReference>
<name>A0AAE1GY08_9NEOP</name>
<dbReference type="GO" id="GO:0031167">
    <property type="term" value="P:rRNA methylation"/>
    <property type="evidence" value="ECO:0007669"/>
    <property type="project" value="TreeGrafter"/>
</dbReference>
<dbReference type="PANTHER" id="PTHR22808:SF3">
    <property type="entry name" value="5-METHYLCYTOSINE RRNA METHYLTRANSFERASE NSUN4"/>
    <property type="match status" value="1"/>
</dbReference>
<evidence type="ECO:0000256" key="3">
    <source>
        <dbReference type="ARBA" id="ARBA00022603"/>
    </source>
</evidence>
<keyword evidence="5 11" id="KW-0949">S-adenosyl-L-methionine</keyword>
<evidence type="ECO:0000256" key="2">
    <source>
        <dbReference type="ARBA" id="ARBA00022552"/>
    </source>
</evidence>
<gene>
    <name evidence="14" type="ORF">KUF71_020647</name>
</gene>
<dbReference type="AlphaFoldDB" id="A0AAE1GY08"/>